<gene>
    <name evidence="1" type="ORF">SAMN05446037_10064</name>
</gene>
<evidence type="ECO:0000313" key="2">
    <source>
        <dbReference type="Proteomes" id="UP000198304"/>
    </source>
</evidence>
<organism evidence="1 2">
    <name type="scientific">Anaerovirgula multivorans</name>
    <dbReference type="NCBI Taxonomy" id="312168"/>
    <lineage>
        <taxon>Bacteria</taxon>
        <taxon>Bacillati</taxon>
        <taxon>Bacillota</taxon>
        <taxon>Clostridia</taxon>
        <taxon>Peptostreptococcales</taxon>
        <taxon>Natronincolaceae</taxon>
        <taxon>Anaerovirgula</taxon>
    </lineage>
</organism>
<protein>
    <submittedName>
        <fullName evidence="1">DNA phosphorothioation-dependent restriction protein DptG</fullName>
    </submittedName>
</protein>
<keyword evidence="2" id="KW-1185">Reference proteome</keyword>
<dbReference type="RefSeq" id="WP_089282263.1">
    <property type="nucleotide sequence ID" value="NZ_FZOJ01000006.1"/>
</dbReference>
<name>A0A239CJG9_9FIRM</name>
<dbReference type="Proteomes" id="UP000198304">
    <property type="component" value="Unassembled WGS sequence"/>
</dbReference>
<dbReference type="NCBIfam" id="TIGR03236">
    <property type="entry name" value="dnd_assoc_1"/>
    <property type="match status" value="1"/>
</dbReference>
<sequence>MELLINIGEFKNRYFPSKDGKESVRHDIGKAISILPYTTKYESKHKEVIENFQYALGEFSRITYEKKVSDEEINLNNIDNYIAGVEIEDQDKTALKSILKELFFTEDEIYTFYPLLFNYIQGSKGVKEYNNKLGKFLYDVLLGNDHKEILEKVKTCFDQQPLNVLERLMLNGLPKLSEDQSKKEIQYYNSLPFISKIFKEDLSFMLEDTKFFLSGFQMLLKYYYFFYVAQLSLKFSKLCHMEIDNEEMLFFNLDWETTSKTRTSYMRGWKMLESNMRALFSHANTLEILNTKDHKQCYDYWGIKQQIINMNTEEKSQFSNSIKDAINIYKQNIKDIDWNKFNFSTSHEDEIYDHINELFRTIDYQFNESKTSRKKAYNSYAKWFEEFCKSNFLRKRGSLGYTLNITQEYLLFLTKLCIKNQDKMKLKDLFEAYTKRGLYFDRDSQTKIIQLFEKLNLIEKKSDSGDAQYVKSIL</sequence>
<evidence type="ECO:0000313" key="1">
    <source>
        <dbReference type="EMBL" id="SNS20315.1"/>
    </source>
</evidence>
<reference evidence="1 2" key="1">
    <citation type="submission" date="2017-06" db="EMBL/GenBank/DDBJ databases">
        <authorList>
            <person name="Kim H.J."/>
            <person name="Triplett B.A."/>
        </authorList>
    </citation>
    <scope>NUCLEOTIDE SEQUENCE [LARGE SCALE GENOMIC DNA]</scope>
    <source>
        <strain evidence="1 2">SCA</strain>
    </source>
</reference>
<dbReference type="OrthoDB" id="2590988at2"/>
<dbReference type="InterPro" id="IPR017645">
    <property type="entry name" value="Dnd_assoc_1"/>
</dbReference>
<dbReference type="AlphaFoldDB" id="A0A239CJG9"/>
<accession>A0A239CJG9</accession>
<proteinExistence type="predicted"/>
<dbReference type="EMBL" id="FZOJ01000006">
    <property type="protein sequence ID" value="SNS20315.1"/>
    <property type="molecule type" value="Genomic_DNA"/>
</dbReference>